<dbReference type="InterPro" id="IPR011032">
    <property type="entry name" value="GroES-like_sf"/>
</dbReference>
<dbReference type="Pfam" id="PF08240">
    <property type="entry name" value="ADH_N"/>
    <property type="match status" value="1"/>
</dbReference>
<dbReference type="InterPro" id="IPR051397">
    <property type="entry name" value="Zn-ADH-like_protein"/>
</dbReference>
<dbReference type="GO" id="GO:0005739">
    <property type="term" value="C:mitochondrion"/>
    <property type="evidence" value="ECO:0007669"/>
    <property type="project" value="TreeGrafter"/>
</dbReference>
<dbReference type="PANTHER" id="PTHR43677:SF4">
    <property type="entry name" value="QUINONE OXIDOREDUCTASE-LIKE PROTEIN 2"/>
    <property type="match status" value="1"/>
</dbReference>
<dbReference type="Proteomes" id="UP000593567">
    <property type="component" value="Unassembled WGS sequence"/>
</dbReference>
<accession>A0A7J7J0C0</accession>
<dbReference type="InterPro" id="IPR013149">
    <property type="entry name" value="ADH-like_C"/>
</dbReference>
<dbReference type="InterPro" id="IPR036291">
    <property type="entry name" value="NAD(P)-bd_dom_sf"/>
</dbReference>
<name>A0A7J7J0C0_BUGNE</name>
<protein>
    <submittedName>
        <fullName evidence="2">BC026585</fullName>
    </submittedName>
</protein>
<dbReference type="InterPro" id="IPR013154">
    <property type="entry name" value="ADH-like_N"/>
</dbReference>
<dbReference type="EMBL" id="VXIV02003217">
    <property type="protein sequence ID" value="KAF6019632.1"/>
    <property type="molecule type" value="Genomic_DNA"/>
</dbReference>
<keyword evidence="3" id="KW-1185">Reference proteome</keyword>
<proteinExistence type="predicted"/>
<evidence type="ECO:0000259" key="1">
    <source>
        <dbReference type="SMART" id="SM00829"/>
    </source>
</evidence>
<evidence type="ECO:0000313" key="3">
    <source>
        <dbReference type="Proteomes" id="UP000593567"/>
    </source>
</evidence>
<dbReference type="SUPFAM" id="SSF51735">
    <property type="entry name" value="NAD(P)-binding Rossmann-fold domains"/>
    <property type="match status" value="1"/>
</dbReference>
<dbReference type="InterPro" id="IPR020843">
    <property type="entry name" value="ER"/>
</dbReference>
<dbReference type="GO" id="GO:0016491">
    <property type="term" value="F:oxidoreductase activity"/>
    <property type="evidence" value="ECO:0007669"/>
    <property type="project" value="InterPro"/>
</dbReference>
<reference evidence="2" key="1">
    <citation type="submission" date="2020-06" db="EMBL/GenBank/DDBJ databases">
        <title>Draft genome of Bugula neritina, a colonial animal packing powerful symbionts and potential medicines.</title>
        <authorList>
            <person name="Rayko M."/>
        </authorList>
    </citation>
    <scope>NUCLEOTIDE SEQUENCE [LARGE SCALE GENOMIC DNA]</scope>
    <source>
        <strain evidence="2">Kwan_BN1</strain>
    </source>
</reference>
<feature type="domain" description="Enoyl reductase (ER)" evidence="1">
    <location>
        <begin position="25"/>
        <end position="340"/>
    </location>
</feature>
<sequence>MSRRGLSAFAGRVSFKAAQCQEWKKPLVLVNKCISPLKEDEVRVQTKACGLHYATYLATRGEYQVKRDPPFVPGSEFSGDILEVGREVSGLSVGDVVAGLAKTDALQEILTLPSSMLEIGSLIKISSSPIDDENYSKLASLVVNYGTAWMGWTRKGLIKEGDTVLVTGASGGVGLAAVELASKIFKCKVIGMCREEKSEQVRNFGADHIIDYRSESIRQEIKSIAPSGVDIVFDVVGGDGAIDLVKSLAFEGRFITIGYTAGIPKIPANILLLKSATVSGLWAGTATTPPGVFKETANIITNLFLDGKINPLVQEAIPLERVNDGFEKMGAREVTGKLVIRM</sequence>
<dbReference type="AlphaFoldDB" id="A0A7J7J0C0"/>
<dbReference type="OrthoDB" id="3509362at2759"/>
<gene>
    <name evidence="2" type="ORF">EB796_022051</name>
</gene>
<dbReference type="PANTHER" id="PTHR43677">
    <property type="entry name" value="SHORT-CHAIN DEHYDROGENASE/REDUCTASE"/>
    <property type="match status" value="1"/>
</dbReference>
<comment type="caution">
    <text evidence="2">The sequence shown here is derived from an EMBL/GenBank/DDBJ whole genome shotgun (WGS) entry which is preliminary data.</text>
</comment>
<dbReference type="Gene3D" id="3.90.180.10">
    <property type="entry name" value="Medium-chain alcohol dehydrogenases, catalytic domain"/>
    <property type="match status" value="1"/>
</dbReference>
<dbReference type="SMART" id="SM00829">
    <property type="entry name" value="PKS_ER"/>
    <property type="match status" value="1"/>
</dbReference>
<dbReference type="CDD" id="cd08241">
    <property type="entry name" value="QOR1"/>
    <property type="match status" value="1"/>
</dbReference>
<organism evidence="2 3">
    <name type="scientific">Bugula neritina</name>
    <name type="common">Brown bryozoan</name>
    <name type="synonym">Sertularia neritina</name>
    <dbReference type="NCBI Taxonomy" id="10212"/>
    <lineage>
        <taxon>Eukaryota</taxon>
        <taxon>Metazoa</taxon>
        <taxon>Spiralia</taxon>
        <taxon>Lophotrochozoa</taxon>
        <taxon>Bryozoa</taxon>
        <taxon>Gymnolaemata</taxon>
        <taxon>Cheilostomatida</taxon>
        <taxon>Flustrina</taxon>
        <taxon>Buguloidea</taxon>
        <taxon>Bugulidae</taxon>
        <taxon>Bugula</taxon>
    </lineage>
</organism>
<dbReference type="Pfam" id="PF00107">
    <property type="entry name" value="ADH_zinc_N"/>
    <property type="match status" value="1"/>
</dbReference>
<dbReference type="SUPFAM" id="SSF50129">
    <property type="entry name" value="GroES-like"/>
    <property type="match status" value="1"/>
</dbReference>
<evidence type="ECO:0000313" key="2">
    <source>
        <dbReference type="EMBL" id="KAF6019632.1"/>
    </source>
</evidence>
<dbReference type="Gene3D" id="3.40.50.720">
    <property type="entry name" value="NAD(P)-binding Rossmann-like Domain"/>
    <property type="match status" value="1"/>
</dbReference>